<dbReference type="PROSITE" id="PS51387">
    <property type="entry name" value="FAD_PCMH"/>
    <property type="match status" value="1"/>
</dbReference>
<evidence type="ECO:0000256" key="1">
    <source>
        <dbReference type="ARBA" id="ARBA00005466"/>
    </source>
</evidence>
<evidence type="ECO:0000313" key="7">
    <source>
        <dbReference type="Proteomes" id="UP000190312"/>
    </source>
</evidence>
<feature type="compositionally biased region" description="Polar residues" evidence="3">
    <location>
        <begin position="299"/>
        <end position="315"/>
    </location>
</feature>
<comment type="similarity">
    <text evidence="1">Belongs to the oxygen-dependent FAD-linked oxidoreductase family.</text>
</comment>
<comment type="caution">
    <text evidence="6">The sequence shown here is derived from an EMBL/GenBank/DDBJ whole genome shotgun (WGS) entry which is preliminary data.</text>
</comment>
<dbReference type="EMBL" id="MKZY01000010">
    <property type="protein sequence ID" value="OOO04981.1"/>
    <property type="molecule type" value="Genomic_DNA"/>
</dbReference>
<feature type="transmembrane region" description="Helical" evidence="4">
    <location>
        <begin position="34"/>
        <end position="56"/>
    </location>
</feature>
<dbReference type="AlphaFoldDB" id="A0A1S9D7B8"/>
<evidence type="ECO:0000256" key="2">
    <source>
        <dbReference type="ARBA" id="ARBA00023002"/>
    </source>
</evidence>
<dbReference type="Proteomes" id="UP000190312">
    <property type="component" value="Unassembled WGS sequence"/>
</dbReference>
<feature type="domain" description="FAD-binding PCMH-type" evidence="5">
    <location>
        <begin position="488"/>
        <end position="678"/>
    </location>
</feature>
<proteinExistence type="inferred from homology"/>
<dbReference type="GO" id="GO:0016491">
    <property type="term" value="F:oxidoreductase activity"/>
    <property type="evidence" value="ECO:0007669"/>
    <property type="project" value="UniProtKB-KW"/>
</dbReference>
<dbReference type="Pfam" id="PF08031">
    <property type="entry name" value="BBE"/>
    <property type="match status" value="1"/>
</dbReference>
<dbReference type="InterPro" id="IPR016166">
    <property type="entry name" value="FAD-bd_PCMH"/>
</dbReference>
<dbReference type="VEuPathDB" id="FungiDB:AO090038000027"/>
<dbReference type="PANTHER" id="PTHR13878">
    <property type="entry name" value="GULONOLACTONE OXIDASE"/>
    <property type="match status" value="1"/>
</dbReference>
<name>A0A1S9D7B8_ASPOZ</name>
<evidence type="ECO:0000256" key="4">
    <source>
        <dbReference type="SAM" id="Phobius"/>
    </source>
</evidence>
<protein>
    <submittedName>
        <fullName evidence="6">Berberine/berberine domain protein</fullName>
    </submittedName>
</protein>
<dbReference type="InterPro" id="IPR012951">
    <property type="entry name" value="BBE"/>
</dbReference>
<gene>
    <name evidence="6" type="ORF">OAory_01113180</name>
</gene>
<dbReference type="InterPro" id="IPR050432">
    <property type="entry name" value="FAD-linked_Oxidoreductases_BP"/>
</dbReference>
<evidence type="ECO:0000313" key="6">
    <source>
        <dbReference type="EMBL" id="OOO04981.1"/>
    </source>
</evidence>
<dbReference type="InterPro" id="IPR006094">
    <property type="entry name" value="Oxid_FAD_bind_N"/>
</dbReference>
<dbReference type="SUPFAM" id="SSF56176">
    <property type="entry name" value="FAD-binding/transporter-associated domain-like"/>
    <property type="match status" value="1"/>
</dbReference>
<dbReference type="InterPro" id="IPR036318">
    <property type="entry name" value="FAD-bd_PCMH-like_sf"/>
</dbReference>
<dbReference type="InterPro" id="IPR016169">
    <property type="entry name" value="FAD-bd_PCMH_sub2"/>
</dbReference>
<dbReference type="Gene3D" id="3.30.465.10">
    <property type="match status" value="3"/>
</dbReference>
<keyword evidence="4" id="KW-0472">Membrane</keyword>
<dbReference type="GO" id="GO:0071949">
    <property type="term" value="F:FAD binding"/>
    <property type="evidence" value="ECO:0007669"/>
    <property type="project" value="InterPro"/>
</dbReference>
<dbReference type="PANTHER" id="PTHR13878:SF91">
    <property type="entry name" value="FAD BINDING DOMAIN PROTEIN (AFU_ORTHOLOGUE AFUA_6G12070)-RELATED"/>
    <property type="match status" value="1"/>
</dbReference>
<keyword evidence="4" id="KW-0812">Transmembrane</keyword>
<organism evidence="6 7">
    <name type="scientific">Aspergillus oryzae</name>
    <name type="common">Yellow koji mold</name>
    <dbReference type="NCBI Taxonomy" id="5062"/>
    <lineage>
        <taxon>Eukaryota</taxon>
        <taxon>Fungi</taxon>
        <taxon>Dikarya</taxon>
        <taxon>Ascomycota</taxon>
        <taxon>Pezizomycotina</taxon>
        <taxon>Eurotiomycetes</taxon>
        <taxon>Eurotiomycetidae</taxon>
        <taxon>Eurotiales</taxon>
        <taxon>Aspergillaceae</taxon>
        <taxon>Aspergillus</taxon>
        <taxon>Aspergillus subgen. Circumdati</taxon>
    </lineage>
</organism>
<evidence type="ECO:0000256" key="3">
    <source>
        <dbReference type="SAM" id="MobiDB-lite"/>
    </source>
</evidence>
<dbReference type="Pfam" id="PF01565">
    <property type="entry name" value="FAD_binding_4"/>
    <property type="match status" value="1"/>
</dbReference>
<evidence type="ECO:0000259" key="5">
    <source>
        <dbReference type="PROSITE" id="PS51387"/>
    </source>
</evidence>
<dbReference type="eggNOG" id="ENOG502QQWK">
    <property type="taxonomic scope" value="Eukaryota"/>
</dbReference>
<feature type="region of interest" description="Disordered" evidence="3">
    <location>
        <begin position="299"/>
        <end position="323"/>
    </location>
</feature>
<accession>A0A1S9D7B8</accession>
<reference evidence="6 7" key="1">
    <citation type="submission" date="2016-10" db="EMBL/GenBank/DDBJ databases">
        <title>Genome sequencing of Aspergillus oryzae BCC7051.</title>
        <authorList>
            <person name="Thammarongtham C."/>
            <person name="Vorapreeda T."/>
            <person name="Nookaew I."/>
            <person name="Srisuk T."/>
            <person name="Land M."/>
            <person name="Jeennor S."/>
            <person name="Laoteng K."/>
        </authorList>
    </citation>
    <scope>NUCLEOTIDE SEQUENCE [LARGE SCALE GENOMIC DNA]</scope>
    <source>
        <strain evidence="6 7">BCC7051</strain>
    </source>
</reference>
<dbReference type="OrthoDB" id="9983560at2759"/>
<keyword evidence="2" id="KW-0560">Oxidoreductase</keyword>
<keyword evidence="4" id="KW-1133">Transmembrane helix</keyword>
<sequence>MSPEELDALLAAPALAPPPGVTPNFDNPSRHNDYAWGITTVCMVVATLCLFLRWYVRIWLDRRVRMEDVLTIGAYGAYWGTAYAAYGMIYTPGYYVHTWDLPHLSLWLLLLRNAPTDQDGHFARLVSGICLCEPIKELLLVGMHGCVIRSMPLGHPMHSPAQLTVSPTQIHLGILRSKQMLLAPRRNALLRECTSHLRCVHVLAAAEDDLEPPHELAEEDGDFNHIWCRASIAACFRLAHTVTFAKSTDSMYFIGPLLFWACAEMTCGFFIFSVPCLSKLAMESGLRSRLSSALGLSGKTISGPSDQGGNSNSGPRSKPKPWRMSETNYSKIEEGSVVPLTNVSVSQHDPAEGRLSRDGNKSPLGVIRTMDVDVRSTDGAAVGILSVATDAQTQPRRRCAYGDDCWPDTQTWNDFNATVGGRLIRSVPSAAVCHTERYNADKCSVAKDSWLDSFWRTNQTGAYSATVWEMGQTGQCFINTSASAPCDQGIVPYYMVRATSVEDIKASVKFANEKDLLLVTKNTGHDHLGRSSGKGAFGIWTHNLKGIEFQSSFTPQGAPPDSSGIPAVTLQADVYQAAAKQGVLVVGGSARTVGAAGGYVLGGGHSPFAHYYGLAADNPDYFWAVRGGGGSAWGVVTSVTYKTHPVPQNLTMGLVQLNATSESSFKRVITESVKLLPAVTEAGYTGYGTIENGFAAIFLKPNSTIADFNQTFAPFFNLSRVPGIQGVVAAYPSTWDGYLQNVLQDPNIGSNIQDTSRLLTLKVMQEKADDLAEFIVDNKQGAGFNFIGKVNNDERDNTAVHDVWKHSHGLLSVSVDWADTAADREKEAKRQQTVRLSKRLTEIVGSGGGTYVNEANPYEPDWQNVFWGKKYDRLLAVKQRVDPTTLFVCNRCVGTDIVIQP</sequence>
<dbReference type="VEuPathDB" id="FungiDB:AO090038000026"/>